<evidence type="ECO:0000259" key="2">
    <source>
        <dbReference type="Pfam" id="PF02371"/>
    </source>
</evidence>
<dbReference type="PANTHER" id="PTHR33055:SF3">
    <property type="entry name" value="PUTATIVE TRANSPOSASE FOR IS117-RELATED"/>
    <property type="match status" value="1"/>
</dbReference>
<dbReference type="EMBL" id="CP025189">
    <property type="protein sequence ID" value="AWV21435.1"/>
    <property type="molecule type" value="Genomic_DNA"/>
</dbReference>
<reference evidence="3" key="1">
    <citation type="submission" date="2017-12" db="EMBL/GenBank/DDBJ databases">
        <authorList>
            <person name="Martens C."/>
            <person name="Dahlstrom E."/>
            <person name="Barbian K."/>
            <person name="Sykora L."/>
            <person name="Ricklefs S."/>
            <person name="Bruno D."/>
            <person name="Anzick I."/>
            <person name="Myles I."/>
            <person name="Datta S.K."/>
        </authorList>
    </citation>
    <scope>NUCLEOTIDE SEQUENCE</scope>
    <source>
        <strain evidence="3">AD2</strain>
    </source>
</reference>
<organism evidence="3">
    <name type="scientific">Roseomonas mucosa</name>
    <dbReference type="NCBI Taxonomy" id="207340"/>
    <lineage>
        <taxon>Bacteria</taxon>
        <taxon>Pseudomonadati</taxon>
        <taxon>Pseudomonadota</taxon>
        <taxon>Alphaproteobacteria</taxon>
        <taxon>Acetobacterales</taxon>
        <taxon>Roseomonadaceae</taxon>
        <taxon>Roseomonas</taxon>
    </lineage>
</organism>
<dbReference type="RefSeq" id="WP_314215216.1">
    <property type="nucleotide sequence ID" value="NZ_CP025189.1"/>
</dbReference>
<evidence type="ECO:0000259" key="1">
    <source>
        <dbReference type="Pfam" id="PF01548"/>
    </source>
</evidence>
<dbReference type="GO" id="GO:0003677">
    <property type="term" value="F:DNA binding"/>
    <property type="evidence" value="ECO:0007669"/>
    <property type="project" value="InterPro"/>
</dbReference>
<feature type="domain" description="Transposase IS116/IS110/IS902 C-terminal" evidence="2">
    <location>
        <begin position="113"/>
        <end position="196"/>
    </location>
</feature>
<gene>
    <name evidence="3" type="ORF">RADP37_00716</name>
</gene>
<dbReference type="GO" id="GO:0006313">
    <property type="term" value="P:DNA transposition"/>
    <property type="evidence" value="ECO:0007669"/>
    <property type="project" value="InterPro"/>
</dbReference>
<dbReference type="InterPro" id="IPR047650">
    <property type="entry name" value="Transpos_IS110"/>
</dbReference>
<dbReference type="Pfam" id="PF02371">
    <property type="entry name" value="Transposase_20"/>
    <property type="match status" value="1"/>
</dbReference>
<feature type="domain" description="Transposase IS110-like N-terminal" evidence="1">
    <location>
        <begin position="3"/>
        <end position="67"/>
    </location>
</feature>
<proteinExistence type="predicted"/>
<dbReference type="AlphaFoldDB" id="A0A4Y1MTT1"/>
<dbReference type="InterPro" id="IPR003346">
    <property type="entry name" value="Transposase_20"/>
</dbReference>
<dbReference type="Pfam" id="PF01548">
    <property type="entry name" value="DEDD_Tnp_IS110"/>
    <property type="match status" value="1"/>
</dbReference>
<evidence type="ECO:0000313" key="3">
    <source>
        <dbReference type="EMBL" id="AWV21435.1"/>
    </source>
</evidence>
<protein>
    <submittedName>
        <fullName evidence="3">Transposase</fullName>
    </submittedName>
</protein>
<name>A0A4Y1MTT1_9PROT</name>
<dbReference type="InterPro" id="IPR002525">
    <property type="entry name" value="Transp_IS110-like_N"/>
</dbReference>
<accession>A0A4Y1MTT1</accession>
<dbReference type="GO" id="GO:0004803">
    <property type="term" value="F:transposase activity"/>
    <property type="evidence" value="ECO:0007669"/>
    <property type="project" value="InterPro"/>
</dbReference>
<sequence>MRVKAYGQSELLRDKTDKLDAASIARSCRAHDPSAWVPPATHLRELRELVRRCEGLKVARVQEINRQKSGTASPAVAASIAAHLDRLDREIEAVMDAVQEVVASDPVLIRNNDLLLSIPGIGTVTAPVLLAEVPNIDRFPRRALQPLPLCPLRSTAPAGQYAAQAASAGWDRSLRRALYMCALSSRRRNPALAGFVQRMRAAGKPPKVILLVIARKLLVFAHAIVRSQKPFALKAENHDGHLIRHLIRGSAGLRWTADLASAASRFRKALNEQTRSALGQT</sequence>
<dbReference type="PANTHER" id="PTHR33055">
    <property type="entry name" value="TRANSPOSASE FOR INSERTION SEQUENCE ELEMENT IS1111A"/>
    <property type="match status" value="1"/>
</dbReference>